<dbReference type="Pfam" id="PF00615">
    <property type="entry name" value="RGS"/>
    <property type="match status" value="1"/>
</dbReference>
<comment type="caution">
    <text evidence="4">The sequence shown here is derived from an EMBL/GenBank/DDBJ whole genome shotgun (WGS) entry which is preliminary data.</text>
</comment>
<feature type="coiled-coil region" evidence="1">
    <location>
        <begin position="818"/>
        <end position="850"/>
    </location>
</feature>
<evidence type="ECO:0000313" key="5">
    <source>
        <dbReference type="Proteomes" id="UP001149090"/>
    </source>
</evidence>
<dbReference type="Proteomes" id="UP001149090">
    <property type="component" value="Unassembled WGS sequence"/>
</dbReference>
<evidence type="ECO:0000256" key="2">
    <source>
        <dbReference type="SAM" id="MobiDB-lite"/>
    </source>
</evidence>
<evidence type="ECO:0000313" key="4">
    <source>
        <dbReference type="EMBL" id="KAJ5070106.1"/>
    </source>
</evidence>
<dbReference type="InterPro" id="IPR036305">
    <property type="entry name" value="RGS_sf"/>
</dbReference>
<dbReference type="AlphaFoldDB" id="A0A9Q0R806"/>
<dbReference type="PRINTS" id="PR01301">
    <property type="entry name" value="RGSPROTEIN"/>
</dbReference>
<organism evidence="4 5">
    <name type="scientific">Anaeramoeba ignava</name>
    <name type="common">Anaerobic marine amoeba</name>
    <dbReference type="NCBI Taxonomy" id="1746090"/>
    <lineage>
        <taxon>Eukaryota</taxon>
        <taxon>Metamonada</taxon>
        <taxon>Anaeramoebidae</taxon>
        <taxon>Anaeramoeba</taxon>
    </lineage>
</organism>
<dbReference type="InterPro" id="IPR006869">
    <property type="entry name" value="DUF547"/>
</dbReference>
<evidence type="ECO:0000259" key="3">
    <source>
        <dbReference type="PROSITE" id="PS50132"/>
    </source>
</evidence>
<dbReference type="EMBL" id="JAPDFW010000099">
    <property type="protein sequence ID" value="KAJ5070106.1"/>
    <property type="molecule type" value="Genomic_DNA"/>
</dbReference>
<name>A0A9Q0R806_ANAIG</name>
<feature type="coiled-coil region" evidence="1">
    <location>
        <begin position="3"/>
        <end position="152"/>
    </location>
</feature>
<feature type="coiled-coil region" evidence="1">
    <location>
        <begin position="353"/>
        <end position="380"/>
    </location>
</feature>
<dbReference type="InterPro" id="IPR016137">
    <property type="entry name" value="RGS"/>
</dbReference>
<dbReference type="SMART" id="SM00315">
    <property type="entry name" value="RGS"/>
    <property type="match status" value="1"/>
</dbReference>
<dbReference type="CDD" id="cd07440">
    <property type="entry name" value="RGS"/>
    <property type="match status" value="1"/>
</dbReference>
<proteinExistence type="predicted"/>
<gene>
    <name evidence="4" type="ORF">M0811_11311</name>
</gene>
<keyword evidence="5" id="KW-1185">Reference proteome</keyword>
<dbReference type="OrthoDB" id="418495at2759"/>
<dbReference type="Gene3D" id="1.10.167.10">
    <property type="entry name" value="Regulator of G-protein Signalling 4, domain 2"/>
    <property type="match status" value="1"/>
</dbReference>
<dbReference type="InterPro" id="IPR044926">
    <property type="entry name" value="RGS_subdomain_2"/>
</dbReference>
<feature type="domain" description="RGS" evidence="3">
    <location>
        <begin position="388"/>
        <end position="507"/>
    </location>
</feature>
<dbReference type="PANTHER" id="PTHR46361:SF3">
    <property type="entry name" value="ELECTRON CARRIER_ PROTEIN DISULFIDE OXIDOREDUCTASE"/>
    <property type="match status" value="1"/>
</dbReference>
<dbReference type="SUPFAM" id="SSF48097">
    <property type="entry name" value="Regulator of G-protein signaling, RGS"/>
    <property type="match status" value="1"/>
</dbReference>
<sequence length="850" mass="99845">MNQEQKQEVINKLKNKIAKLQQEKEKEILKRKKKQNLEKKLLKTQERLKDITFNNNRLRSELKTLQKRSTDFRSITNESTIQESQKTLLEYNKKIKNITESINKLKEMHSKLQSVNQQSQSSKEFQDSEKELEQIIKETQNLIEKIAQIRGKFSIKNLNEKNLTEKNSNQKNSNQKNPDNTLLLLNVLFSLKNELILLKAKNNQIQDSSSFPIAKTMHERSSEELITKLRNKIKEVIDQNQRLVTQLNENQAIKSQDTLTVTAEEYTETMNETSEFDYADFSENDDLEIVLDEILYFPKNRRKSPTKNFQKSFSPKKRSSLHSQKVLQTNVKESDKKEVSFVLNEDEFETVLLKEQKSENDQTKKEIDKNTNSQKDLEEKNKRFSIETFEEIFQVPLAVDFFKEFLCEQMNQENILFYLDILELETMEPDSIQLRKKAIYIIEKYIKTGSVFEINIDSKNRSRILEKSKNGNYSPQIFTEAKEIVFRHMDHDNFSEFKKSHLYADLLSRISDLDTRIRSKDIKRAKIITISVENLNSSFEFRGNPRSATIISQELSQKVIDLCNCFFFGSTNQIDFSILASSIPFRRFANSTTELQKVELKNLFLEEKLAFFINIYNVLCFHSAIVKGIPEDKNSLKEFMKTSIYQISGQLYSLHDIKYGILRGNLYQKSKYFKSGDPRIENIVFPSDPRFYFALISLDLYSSILHVYSPEKIDEDLTQIAQGYLLLHTRVLTKKSPRILIPKTLHDIFQDFGKIQPQFLKWLCTFIPPKMAQQIKDSPSPFLVKFKPQFTSPLIIFENFFWKIHKSNQIKKPKIKNENNLKTKKIQFENENANNENNENNANFSNFSNN</sequence>
<keyword evidence="1" id="KW-0175">Coiled coil</keyword>
<dbReference type="PROSITE" id="PS50132">
    <property type="entry name" value="RGS"/>
    <property type="match status" value="1"/>
</dbReference>
<reference evidence="4" key="1">
    <citation type="submission" date="2022-10" db="EMBL/GenBank/DDBJ databases">
        <title>Novel sulphate-reducing endosymbionts in the free-living metamonad Anaeramoeba.</title>
        <authorList>
            <person name="Jerlstrom-Hultqvist J."/>
            <person name="Cepicka I."/>
            <person name="Gallot-Lavallee L."/>
            <person name="Salas-Leiva D."/>
            <person name="Curtis B.A."/>
            <person name="Zahonova K."/>
            <person name="Pipaliya S."/>
            <person name="Dacks J."/>
            <person name="Roger A.J."/>
        </authorList>
    </citation>
    <scope>NUCLEOTIDE SEQUENCE</scope>
    <source>
        <strain evidence="4">BMAN</strain>
    </source>
</reference>
<feature type="region of interest" description="Disordered" evidence="2">
    <location>
        <begin position="304"/>
        <end position="325"/>
    </location>
</feature>
<evidence type="ECO:0000256" key="1">
    <source>
        <dbReference type="SAM" id="Coils"/>
    </source>
</evidence>
<accession>A0A9Q0R806</accession>
<dbReference type="PANTHER" id="PTHR46361">
    <property type="entry name" value="ELECTRON CARRIER/ PROTEIN DISULFIDE OXIDOREDUCTASE"/>
    <property type="match status" value="1"/>
</dbReference>
<protein>
    <submittedName>
        <fullName evidence="4">Electron carrier/ protein disulfide oxidoreductase</fullName>
    </submittedName>
</protein>
<dbReference type="Pfam" id="PF04784">
    <property type="entry name" value="DUF547"/>
    <property type="match status" value="1"/>
</dbReference>